<dbReference type="Gene3D" id="1.10.10.2830">
    <property type="match status" value="1"/>
</dbReference>
<dbReference type="EMBL" id="CP020028">
    <property type="protein sequence ID" value="ASR47680.1"/>
    <property type="molecule type" value="Genomic_DNA"/>
</dbReference>
<evidence type="ECO:0000313" key="1">
    <source>
        <dbReference type="EMBL" id="ASR47680.1"/>
    </source>
</evidence>
<name>A0A222WME9_9BACL</name>
<dbReference type="KEGG" id="pkb:B4V02_13845"/>
<dbReference type="Proteomes" id="UP000214666">
    <property type="component" value="Chromosome"/>
</dbReference>
<protein>
    <submittedName>
        <fullName evidence="1">Uncharacterized protein</fullName>
    </submittedName>
</protein>
<accession>A0A222WME9</accession>
<proteinExistence type="predicted"/>
<evidence type="ECO:0000313" key="2">
    <source>
        <dbReference type="Proteomes" id="UP000214666"/>
    </source>
</evidence>
<keyword evidence="2" id="KW-1185">Reference proteome</keyword>
<reference evidence="1 2" key="1">
    <citation type="submission" date="2017-03" db="EMBL/GenBank/DDBJ databases">
        <title>Complete genome sequence of Paenibacillus Kribbensis producing bioflocculants.</title>
        <authorList>
            <person name="Lee H.-G."/>
            <person name="Oh H.-M."/>
        </authorList>
    </citation>
    <scope>NUCLEOTIDE SEQUENCE [LARGE SCALE GENOMIC DNA]</scope>
    <source>
        <strain evidence="1 2">AM49</strain>
    </source>
</reference>
<sequence length="71" mass="8230">MELSMEETELKNILQKTDRNNFALAKTQEDIANDLNITTQQLRNYKKLFTLIPELQDMVEDQDLKAITATS</sequence>
<organism evidence="1 2">
    <name type="scientific">Paenibacillus kribbensis</name>
    <dbReference type="NCBI Taxonomy" id="172713"/>
    <lineage>
        <taxon>Bacteria</taxon>
        <taxon>Bacillati</taxon>
        <taxon>Bacillota</taxon>
        <taxon>Bacilli</taxon>
        <taxon>Bacillales</taxon>
        <taxon>Paenibacillaceae</taxon>
        <taxon>Paenibacillus</taxon>
    </lineage>
</organism>
<dbReference type="RefSeq" id="WP_094155243.1">
    <property type="nucleotide sequence ID" value="NZ_CP020028.1"/>
</dbReference>
<gene>
    <name evidence="1" type="ORF">B4V02_13845</name>
</gene>
<dbReference type="AlphaFoldDB" id="A0A222WME9"/>
<dbReference type="SUPFAM" id="SSF109709">
    <property type="entry name" value="KorB DNA-binding domain-like"/>
    <property type="match status" value="1"/>
</dbReference>